<sequence length="220" mass="25100">MKTPFERWDGCQDAYDSMTELLSDPYWTPGRDYSFTIKENDSETVVSSLHGGGIEPGTTEVACLVSEKGGFTYFDFNGRLRKSNTILHVTSNHYDEKNILRISQEKKHHLAFHGCMGKESVTYIGGLDYSLRNAIWSSLEAYGFQVELAPFHIGGNNPVNVCNRTKIGKGVQFELSEGLRRSFFSEGKWNRPRRRECVNWTNTLFHYAEAVIKGYEGYIK</sequence>
<accession>A0ABW0YJ93</accession>
<proteinExistence type="predicted"/>
<comment type="caution">
    <text evidence="1">The sequence shown here is derived from an EMBL/GenBank/DDBJ whole genome shotgun (WGS) entry which is preliminary data.</text>
</comment>
<dbReference type="Pfam" id="PF05908">
    <property type="entry name" value="Gamma_PGA_hydro"/>
    <property type="match status" value="1"/>
</dbReference>
<dbReference type="InterPro" id="IPR038128">
    <property type="entry name" value="Gamma_PGA_hydro_sf"/>
</dbReference>
<dbReference type="InterPro" id="IPR008585">
    <property type="entry name" value="Gamma_PGA_hydro"/>
</dbReference>
<reference evidence="2" key="1">
    <citation type="journal article" date="2019" name="Int. J. Syst. Evol. Microbiol.">
        <title>The Global Catalogue of Microorganisms (GCM) 10K type strain sequencing project: providing services to taxonomists for standard genome sequencing and annotation.</title>
        <authorList>
            <consortium name="The Broad Institute Genomics Platform"/>
            <consortium name="The Broad Institute Genome Sequencing Center for Infectious Disease"/>
            <person name="Wu L."/>
            <person name="Ma J."/>
        </authorList>
    </citation>
    <scope>NUCLEOTIDE SEQUENCE [LARGE SCALE GENOMIC DNA]</scope>
    <source>
        <strain evidence="2">CECT 7184</strain>
    </source>
</reference>
<evidence type="ECO:0000313" key="1">
    <source>
        <dbReference type="EMBL" id="MFC5712419.1"/>
    </source>
</evidence>
<organism evidence="1 2">
    <name type="scientific">Thalassorhabdus alkalitolerans</name>
    <dbReference type="NCBI Taxonomy" id="2282697"/>
    <lineage>
        <taxon>Bacteria</taxon>
        <taxon>Bacillati</taxon>
        <taxon>Bacillota</taxon>
        <taxon>Bacilli</taxon>
        <taxon>Bacillales</taxon>
        <taxon>Bacillaceae</taxon>
        <taxon>Thalassorhabdus</taxon>
    </lineage>
</organism>
<dbReference type="Gene3D" id="3.40.630.100">
    <property type="entry name" value="Poly-gamma-glutamate hydrolase, zinc-binding motif"/>
    <property type="match status" value="1"/>
</dbReference>
<evidence type="ECO:0000313" key="2">
    <source>
        <dbReference type="Proteomes" id="UP001596142"/>
    </source>
</evidence>
<dbReference type="GO" id="GO:0016787">
    <property type="term" value="F:hydrolase activity"/>
    <property type="evidence" value="ECO:0007669"/>
    <property type="project" value="UniProtKB-KW"/>
</dbReference>
<dbReference type="Proteomes" id="UP001596142">
    <property type="component" value="Unassembled WGS sequence"/>
</dbReference>
<gene>
    <name evidence="1" type="ORF">ACFPU1_06475</name>
</gene>
<protein>
    <submittedName>
        <fullName evidence="1">Poly-gamma-glutamate hydrolase family protein</fullName>
    </submittedName>
</protein>
<name>A0ABW0YJ93_9BACI</name>
<dbReference type="EMBL" id="JBHSOZ010000003">
    <property type="protein sequence ID" value="MFC5712419.1"/>
    <property type="molecule type" value="Genomic_DNA"/>
</dbReference>
<keyword evidence="1" id="KW-0378">Hydrolase</keyword>
<keyword evidence="2" id="KW-1185">Reference proteome</keyword>
<dbReference type="RefSeq" id="WP_385939556.1">
    <property type="nucleotide sequence ID" value="NZ_JBHSOZ010000003.1"/>
</dbReference>